<dbReference type="Pfam" id="PF14358">
    <property type="entry name" value="DUF4405"/>
    <property type="match status" value="1"/>
</dbReference>
<reference evidence="3 4" key="1">
    <citation type="submission" date="2018-09" db="EMBL/GenBank/DDBJ databases">
        <title>Genomic Encyclopedia of Archaeal and Bacterial Type Strains, Phase II (KMG-II): from individual species to whole genera.</title>
        <authorList>
            <person name="Goeker M."/>
        </authorList>
    </citation>
    <scope>NUCLEOTIDE SEQUENCE [LARGE SCALE GENOMIC DNA]</scope>
    <source>
        <strain evidence="3 4">DSM 27148</strain>
    </source>
</reference>
<proteinExistence type="predicted"/>
<feature type="transmembrane region" description="Helical" evidence="1">
    <location>
        <begin position="98"/>
        <end position="119"/>
    </location>
</feature>
<protein>
    <submittedName>
        <fullName evidence="3">Uncharacterized protein DUF4405</fullName>
    </submittedName>
</protein>
<sequence length="274" mass="30934">MKNKFSWRAFISFGLTYSLIIVLVSGLVLYVSPPGRYAHWVNWKLLGATKEGWQAIHTIFSFAFVILSLLHLFSINWKAFLSYLRARTEKSHSKKRELVWSSVVVVIFFIGTVFSIPPFSSVMNLSENLTASWEKTEETPPVPHAELLTLAELDTQLPDLSLDQITEKLKRHNIAFENASTQTLREIAELNNQTPMEIYAQITQKPASQMQGSGIGRKSLETICTELNKNADDVILLLEDNAIIADKDQTLRAIGDENGISPKEIYDLINQPPN</sequence>
<feature type="domain" description="Flavinylation-associated cytochrome" evidence="2">
    <location>
        <begin position="10"/>
        <end position="77"/>
    </location>
</feature>
<dbReference type="OrthoDB" id="9793491at2"/>
<comment type="caution">
    <text evidence="3">The sequence shown here is derived from an EMBL/GenBank/DDBJ whole genome shotgun (WGS) entry which is preliminary data.</text>
</comment>
<dbReference type="InterPro" id="IPR025517">
    <property type="entry name" value="DUF4405"/>
</dbReference>
<dbReference type="Proteomes" id="UP000283387">
    <property type="component" value="Unassembled WGS sequence"/>
</dbReference>
<keyword evidence="1" id="KW-1133">Transmembrane helix</keyword>
<feature type="transmembrane region" description="Helical" evidence="1">
    <location>
        <begin position="52"/>
        <end position="77"/>
    </location>
</feature>
<dbReference type="RefSeq" id="WP_120275479.1">
    <property type="nucleotide sequence ID" value="NZ_RAPN01000005.1"/>
</dbReference>
<feature type="transmembrane region" description="Helical" evidence="1">
    <location>
        <begin position="7"/>
        <end position="32"/>
    </location>
</feature>
<dbReference type="AlphaFoldDB" id="A0A419VVX6"/>
<keyword evidence="1" id="KW-0812">Transmembrane</keyword>
<dbReference type="EMBL" id="RAPN01000005">
    <property type="protein sequence ID" value="RKD86132.1"/>
    <property type="molecule type" value="Genomic_DNA"/>
</dbReference>
<evidence type="ECO:0000259" key="2">
    <source>
        <dbReference type="Pfam" id="PF14358"/>
    </source>
</evidence>
<keyword evidence="1" id="KW-0472">Membrane</keyword>
<evidence type="ECO:0000313" key="4">
    <source>
        <dbReference type="Proteomes" id="UP000283387"/>
    </source>
</evidence>
<evidence type="ECO:0000256" key="1">
    <source>
        <dbReference type="SAM" id="Phobius"/>
    </source>
</evidence>
<evidence type="ECO:0000313" key="3">
    <source>
        <dbReference type="EMBL" id="RKD86132.1"/>
    </source>
</evidence>
<name>A0A419VVX6_9BACT</name>
<gene>
    <name evidence="3" type="ORF">BC643_4449</name>
</gene>
<accession>A0A419VVX6</accession>
<keyword evidence="4" id="KW-1185">Reference proteome</keyword>
<organism evidence="3 4">
    <name type="scientific">Mangrovibacterium diazotrophicum</name>
    <dbReference type="NCBI Taxonomy" id="1261403"/>
    <lineage>
        <taxon>Bacteria</taxon>
        <taxon>Pseudomonadati</taxon>
        <taxon>Bacteroidota</taxon>
        <taxon>Bacteroidia</taxon>
        <taxon>Marinilabiliales</taxon>
        <taxon>Prolixibacteraceae</taxon>
        <taxon>Mangrovibacterium</taxon>
    </lineage>
</organism>